<reference evidence="1 2" key="1">
    <citation type="submission" date="2020-08" db="EMBL/GenBank/DDBJ databases">
        <title>Genomic Encyclopedia of Type Strains, Phase IV (KMG-IV): sequencing the most valuable type-strain genomes for metagenomic binning, comparative biology and taxonomic classification.</title>
        <authorList>
            <person name="Goeker M."/>
        </authorList>
    </citation>
    <scope>NUCLEOTIDE SEQUENCE [LARGE SCALE GENOMIC DNA]</scope>
    <source>
        <strain evidence="1 2">DSM 23960</strain>
    </source>
</reference>
<protein>
    <submittedName>
        <fullName evidence="1">Uncharacterized protein</fullName>
    </submittedName>
</protein>
<dbReference type="RefSeq" id="WP_183203497.1">
    <property type="nucleotide sequence ID" value="NZ_BAAAER010000011.1"/>
</dbReference>
<dbReference type="EMBL" id="JACIDM010000001">
    <property type="protein sequence ID" value="MBB4082417.1"/>
    <property type="molecule type" value="Genomic_DNA"/>
</dbReference>
<dbReference type="Pfam" id="PF19371">
    <property type="entry name" value="DUF5946"/>
    <property type="match status" value="1"/>
</dbReference>
<dbReference type="Proteomes" id="UP000529946">
    <property type="component" value="Unassembled WGS sequence"/>
</dbReference>
<accession>A0A7W6JCA4</accession>
<dbReference type="InterPro" id="IPR045990">
    <property type="entry name" value="DUF5946"/>
</dbReference>
<name>A0A7W6JCA4_9CAUL</name>
<comment type="caution">
    <text evidence="1">The sequence shown here is derived from an EMBL/GenBank/DDBJ whole genome shotgun (WGS) entry which is preliminary data.</text>
</comment>
<organism evidence="1 2">
    <name type="scientific">Brevundimonas lenta</name>
    <dbReference type="NCBI Taxonomy" id="424796"/>
    <lineage>
        <taxon>Bacteria</taxon>
        <taxon>Pseudomonadati</taxon>
        <taxon>Pseudomonadota</taxon>
        <taxon>Alphaproteobacteria</taxon>
        <taxon>Caulobacterales</taxon>
        <taxon>Caulobacteraceae</taxon>
        <taxon>Brevundimonas</taxon>
    </lineage>
</organism>
<sequence>MAAPADTSVCPGCGSRLAAVDGPVHAYMTSSPACWGAFNTVIAREFEDPSLMPVHRLTVDVWAIQHPGDGSRRAIQSVGLHLARLWVQIEGGLTGEAANTAMLGFAARKASLPELPQRDRYAVTVADVVDAVEPDAHRAAVRRWAEATWADWSDHHDFIRRWARDG</sequence>
<keyword evidence="2" id="KW-1185">Reference proteome</keyword>
<proteinExistence type="predicted"/>
<gene>
    <name evidence="1" type="ORF">GGR12_001256</name>
</gene>
<evidence type="ECO:0000313" key="2">
    <source>
        <dbReference type="Proteomes" id="UP000529946"/>
    </source>
</evidence>
<evidence type="ECO:0000313" key="1">
    <source>
        <dbReference type="EMBL" id="MBB4082417.1"/>
    </source>
</evidence>
<dbReference type="AlphaFoldDB" id="A0A7W6JCA4"/>